<gene>
    <name evidence="1" type="ORF">Back11_02990</name>
</gene>
<keyword evidence="2" id="KW-1185">Reference proteome</keyword>
<dbReference type="Proteomes" id="UP000275368">
    <property type="component" value="Chromosome"/>
</dbReference>
<protein>
    <submittedName>
        <fullName evidence="1">Uncharacterized protein</fullName>
    </submittedName>
</protein>
<sequence>MESHGNETKLHPIRDNEPAIKRSIEQFSNIRPISIKNSLEIGHSKVVLFTFENQIGESIFDKGINKNLLNKNVGHGTSKIRYSIIKSGDTKYVTLLGENDNLGSAKISVGGEIYNLSIPKDHFFISTVKVSDSHESLIEWVVLFDTANKEVLRINLPNDQVLE</sequence>
<evidence type="ECO:0000313" key="1">
    <source>
        <dbReference type="EMBL" id="BBH18954.1"/>
    </source>
</evidence>
<reference evidence="1 2" key="1">
    <citation type="submission" date="2018-11" db="EMBL/GenBank/DDBJ databases">
        <title>Complete genome sequence of Paenibacillus baekrokdamisoli strain KCTC 33723.</title>
        <authorList>
            <person name="Kang S.W."/>
            <person name="Lee K.C."/>
            <person name="Kim K.K."/>
            <person name="Kim J.S."/>
            <person name="Kim D.S."/>
            <person name="Ko S.H."/>
            <person name="Yang S.H."/>
            <person name="Lee J.S."/>
        </authorList>
    </citation>
    <scope>NUCLEOTIDE SEQUENCE [LARGE SCALE GENOMIC DNA]</scope>
    <source>
        <strain evidence="1 2">KCTC 33723</strain>
    </source>
</reference>
<dbReference type="RefSeq" id="WP_125653381.1">
    <property type="nucleotide sequence ID" value="NZ_AP019308.1"/>
</dbReference>
<organism evidence="1 2">
    <name type="scientific">Paenibacillus baekrokdamisoli</name>
    <dbReference type="NCBI Taxonomy" id="1712516"/>
    <lineage>
        <taxon>Bacteria</taxon>
        <taxon>Bacillati</taxon>
        <taxon>Bacillota</taxon>
        <taxon>Bacilli</taxon>
        <taxon>Bacillales</taxon>
        <taxon>Paenibacillaceae</taxon>
        <taxon>Paenibacillus</taxon>
    </lineage>
</organism>
<proteinExistence type="predicted"/>
<dbReference type="KEGG" id="pbk:Back11_02990"/>
<name>A0A3G9J6G2_9BACL</name>
<evidence type="ECO:0000313" key="2">
    <source>
        <dbReference type="Proteomes" id="UP000275368"/>
    </source>
</evidence>
<dbReference type="EMBL" id="AP019308">
    <property type="protein sequence ID" value="BBH18954.1"/>
    <property type="molecule type" value="Genomic_DNA"/>
</dbReference>
<accession>A0A3G9J6G2</accession>
<dbReference type="AlphaFoldDB" id="A0A3G9J6G2"/>